<feature type="region of interest" description="Disordered" evidence="1">
    <location>
        <begin position="182"/>
        <end position="220"/>
    </location>
</feature>
<dbReference type="AlphaFoldDB" id="A0A399NXJ1"/>
<protein>
    <submittedName>
        <fullName evidence="3">Uncharacterized protein</fullName>
    </submittedName>
</protein>
<comment type="caution">
    <text evidence="3">The sequence shown here is derived from an EMBL/GenBank/DDBJ whole genome shotgun (WGS) entry which is preliminary data.</text>
</comment>
<keyword evidence="2" id="KW-1133">Transmembrane helix</keyword>
<sequence>MTRDPIDELLDSSAPPTRPAAKHDLDAMIAEARQSAPRAARSRVLVAAGLAAAFTFGGVGIAAATDGLSWAPWAQDPIGAVQFTMGNGFQCELRFSEYTKGRDASFQREVNGILEHWYRSTDVLPIVQAIVPTRLAGLDPEDLEIGIGEAGEVLPPGEAERREWSRQWLAWDLAVGDAESHELAAHGIQPDDERFAGSERSGQIQCRDENGEPYALGPAS</sequence>
<evidence type="ECO:0000256" key="1">
    <source>
        <dbReference type="SAM" id="MobiDB-lite"/>
    </source>
</evidence>
<dbReference type="Proteomes" id="UP000266298">
    <property type="component" value="Unassembled WGS sequence"/>
</dbReference>
<evidence type="ECO:0000313" key="3">
    <source>
        <dbReference type="EMBL" id="RII98885.1"/>
    </source>
</evidence>
<reference evidence="3 4" key="1">
    <citation type="submission" date="2018-08" db="EMBL/GenBank/DDBJ databases">
        <title>Genome Sequence of Clavibacter michiganensis Subspecies type strains, and the Atypical Peach-Colored Strains Isolated from Tomato.</title>
        <authorList>
            <person name="Osdaghi E."/>
            <person name="Portier P."/>
            <person name="Briand M."/>
            <person name="Jacques M.-A."/>
        </authorList>
    </citation>
    <scope>NUCLEOTIDE SEQUENCE [LARGE SCALE GENOMIC DNA]</scope>
    <source>
        <strain evidence="3 4">CFBP 7493</strain>
    </source>
</reference>
<organism evidence="3 4">
    <name type="scientific">Clavibacter michiganensis</name>
    <dbReference type="NCBI Taxonomy" id="28447"/>
    <lineage>
        <taxon>Bacteria</taxon>
        <taxon>Bacillati</taxon>
        <taxon>Actinomycetota</taxon>
        <taxon>Actinomycetes</taxon>
        <taxon>Micrococcales</taxon>
        <taxon>Microbacteriaceae</taxon>
        <taxon>Clavibacter</taxon>
    </lineage>
</organism>
<accession>A0A399NXJ1</accession>
<evidence type="ECO:0000256" key="2">
    <source>
        <dbReference type="SAM" id="Phobius"/>
    </source>
</evidence>
<proteinExistence type="predicted"/>
<keyword evidence="2" id="KW-0472">Membrane</keyword>
<feature type="region of interest" description="Disordered" evidence="1">
    <location>
        <begin position="1"/>
        <end position="21"/>
    </location>
</feature>
<dbReference type="RefSeq" id="WP_043584783.1">
    <property type="nucleotide sequence ID" value="NZ_QWEC01000006.1"/>
</dbReference>
<feature type="compositionally biased region" description="Basic and acidic residues" evidence="1">
    <location>
        <begin position="182"/>
        <end position="197"/>
    </location>
</feature>
<keyword evidence="2" id="KW-0812">Transmembrane</keyword>
<evidence type="ECO:0000313" key="4">
    <source>
        <dbReference type="Proteomes" id="UP000266298"/>
    </source>
</evidence>
<feature type="transmembrane region" description="Helical" evidence="2">
    <location>
        <begin position="44"/>
        <end position="64"/>
    </location>
</feature>
<dbReference type="EMBL" id="QWEC01000006">
    <property type="protein sequence ID" value="RII98885.1"/>
    <property type="molecule type" value="Genomic_DNA"/>
</dbReference>
<name>A0A399NXJ1_9MICO</name>
<gene>
    <name evidence="3" type="ORF">DZF96_01130</name>
</gene>